<reference evidence="2 3" key="1">
    <citation type="submission" date="2016-11" db="EMBL/GenBank/DDBJ databases">
        <authorList>
            <consortium name="Pathogen Informatics"/>
        </authorList>
    </citation>
    <scope>NUCLEOTIDE SEQUENCE [LARGE SCALE GENOMIC DNA]</scope>
    <source>
        <strain evidence="2 3">104</strain>
    </source>
</reference>
<dbReference type="CDD" id="cd05399">
    <property type="entry name" value="NT_Rel-Spo_like"/>
    <property type="match status" value="1"/>
</dbReference>
<dbReference type="InterPro" id="IPR007685">
    <property type="entry name" value="RelA_SpoT"/>
</dbReference>
<sequence length="301" mass="34087">MGNRATNVSVFWGGTPHDAGTLPSTVASRQRPRFLSASCSKPLSSRVFRARIKVRTKEIGSFVKKLRKYEDCCWEKTTDKVGAQIALHTLDDVQRLYDILKAGIPGLEYAGETDKTTATHQPKVFGCAGLHVQMRFTDQSTRDGEQIECEIQLRTQSQDAWAYLEHGLRYKPVIAPSDAVSRKLERLSVLVEIFDEEVKSMIAEIERDPQYETALILRQAERWFFTFTTEPGESELSLEVLDLVKSSMSYGDPTEYAQTLAIFVDTHRRQIEDALNDYGNGSAYEGDFNYTRQDGRHCPLS</sequence>
<evidence type="ECO:0000259" key="1">
    <source>
        <dbReference type="SMART" id="SM00954"/>
    </source>
</evidence>
<name>A0AB38CYU2_9MYCO</name>
<dbReference type="Proteomes" id="UP000185210">
    <property type="component" value="Unassembled WGS sequence"/>
</dbReference>
<dbReference type="InterPro" id="IPR052366">
    <property type="entry name" value="GTP_Pyrophosphokinase"/>
</dbReference>
<gene>
    <name evidence="2" type="ORF">SAMEA2070301_02398</name>
</gene>
<dbReference type="PANTHER" id="PTHR47837:SF1">
    <property type="entry name" value="GTP PYROPHOSPHOKINASE YJBM"/>
    <property type="match status" value="1"/>
</dbReference>
<dbReference type="SUPFAM" id="SSF81301">
    <property type="entry name" value="Nucleotidyltransferase"/>
    <property type="match status" value="1"/>
</dbReference>
<feature type="domain" description="RelA/SpoT" evidence="1">
    <location>
        <begin position="54"/>
        <end position="176"/>
    </location>
</feature>
<protein>
    <submittedName>
        <fullName evidence="2">Uncharacterized protein conserved in bacteria</fullName>
    </submittedName>
</protein>
<accession>A0AB38CYU2</accession>
<organism evidence="2 3">
    <name type="scientific">Mycobacteroides abscessus subsp. abscessus</name>
    <dbReference type="NCBI Taxonomy" id="1185650"/>
    <lineage>
        <taxon>Bacteria</taxon>
        <taxon>Bacillati</taxon>
        <taxon>Actinomycetota</taxon>
        <taxon>Actinomycetes</taxon>
        <taxon>Mycobacteriales</taxon>
        <taxon>Mycobacteriaceae</taxon>
        <taxon>Mycobacteroides</taxon>
        <taxon>Mycobacteroides abscessus</taxon>
    </lineage>
</organism>
<dbReference type="RefSeq" id="WP_079457629.1">
    <property type="nucleotide sequence ID" value="NZ_FSEY01000002.1"/>
</dbReference>
<dbReference type="Gene3D" id="1.10.287.860">
    <property type="entry name" value="Nucleotidyltransferase"/>
    <property type="match status" value="1"/>
</dbReference>
<dbReference type="PANTHER" id="PTHR47837">
    <property type="entry name" value="GTP PYROPHOSPHOKINASE YJBM"/>
    <property type="match status" value="1"/>
</dbReference>
<dbReference type="GO" id="GO:0015969">
    <property type="term" value="P:guanosine tetraphosphate metabolic process"/>
    <property type="evidence" value="ECO:0007669"/>
    <property type="project" value="InterPro"/>
</dbReference>
<dbReference type="SMART" id="SM00954">
    <property type="entry name" value="RelA_SpoT"/>
    <property type="match status" value="1"/>
</dbReference>
<dbReference type="Gene3D" id="3.30.460.10">
    <property type="entry name" value="Beta Polymerase, domain 2"/>
    <property type="match status" value="1"/>
</dbReference>
<evidence type="ECO:0000313" key="3">
    <source>
        <dbReference type="Proteomes" id="UP000185210"/>
    </source>
</evidence>
<dbReference type="InterPro" id="IPR043519">
    <property type="entry name" value="NT_sf"/>
</dbReference>
<dbReference type="EMBL" id="FSHM01000003">
    <property type="protein sequence ID" value="SIA91969.1"/>
    <property type="molecule type" value="Genomic_DNA"/>
</dbReference>
<comment type="caution">
    <text evidence="2">The sequence shown here is derived from an EMBL/GenBank/DDBJ whole genome shotgun (WGS) entry which is preliminary data.</text>
</comment>
<evidence type="ECO:0000313" key="2">
    <source>
        <dbReference type="EMBL" id="SIA91969.1"/>
    </source>
</evidence>
<dbReference type="AlphaFoldDB" id="A0AB38CYU2"/>
<dbReference type="Pfam" id="PF04607">
    <property type="entry name" value="RelA_SpoT"/>
    <property type="match status" value="1"/>
</dbReference>
<proteinExistence type="predicted"/>